<dbReference type="Pfam" id="PF00535">
    <property type="entry name" value="Glycos_transf_2"/>
    <property type="match status" value="1"/>
</dbReference>
<dbReference type="SUPFAM" id="SSF53448">
    <property type="entry name" value="Nucleotide-diphospho-sugar transferases"/>
    <property type="match status" value="1"/>
</dbReference>
<reference evidence="6 7" key="1">
    <citation type="submission" date="2019-03" db="EMBL/GenBank/DDBJ databases">
        <title>Complete Genome Sequence of Leuconostoc kimchii strain NKJ218 Isolated from Homemade Kimchi.</title>
        <authorList>
            <person name="Jung J.Y."/>
            <person name="Jin H.M."/>
            <person name="Jung J.-W."/>
            <person name="Lee S.-Y."/>
            <person name="Ryu B.-G."/>
            <person name="Han S.-S."/>
            <person name="Kang H.K."/>
            <person name="Choi H.W."/>
            <person name="Chung E.J."/>
            <person name="Choi K.-M."/>
        </authorList>
    </citation>
    <scope>NUCLEOTIDE SEQUENCE [LARGE SCALE GENOMIC DNA]</scope>
    <source>
        <strain evidence="6 7">NKJ218</strain>
    </source>
</reference>
<dbReference type="InterPro" id="IPR001173">
    <property type="entry name" value="Glyco_trans_2-like"/>
</dbReference>
<keyword evidence="3" id="KW-0328">Glycosyltransferase</keyword>
<evidence type="ECO:0000313" key="6">
    <source>
        <dbReference type="EMBL" id="QBR47819.1"/>
    </source>
</evidence>
<keyword evidence="7" id="KW-1185">Reference proteome</keyword>
<dbReference type="EMBL" id="CP037939">
    <property type="protein sequence ID" value="QBR47819.1"/>
    <property type="molecule type" value="Genomic_DNA"/>
</dbReference>
<evidence type="ECO:0000256" key="3">
    <source>
        <dbReference type="ARBA" id="ARBA00022676"/>
    </source>
</evidence>
<feature type="domain" description="Glycosyltransferase 2-like" evidence="5">
    <location>
        <begin position="7"/>
        <end position="119"/>
    </location>
</feature>
<protein>
    <submittedName>
        <fullName evidence="6">Glycosyltransferase</fullName>
    </submittedName>
</protein>
<evidence type="ECO:0000256" key="4">
    <source>
        <dbReference type="ARBA" id="ARBA00022679"/>
    </source>
</evidence>
<dbReference type="Proteomes" id="UP000295756">
    <property type="component" value="Chromosome"/>
</dbReference>
<keyword evidence="4" id="KW-0808">Transferase</keyword>
<evidence type="ECO:0000313" key="7">
    <source>
        <dbReference type="Proteomes" id="UP000295756"/>
    </source>
</evidence>
<dbReference type="PANTHER" id="PTHR43179:SF12">
    <property type="entry name" value="GALACTOFURANOSYLTRANSFERASE GLFT2"/>
    <property type="match status" value="1"/>
</dbReference>
<comment type="similarity">
    <text evidence="2">Belongs to the glycosyltransferase 2 family.</text>
</comment>
<accession>A0ABX5SN16</accession>
<dbReference type="Gene3D" id="3.90.550.10">
    <property type="entry name" value="Spore Coat Polysaccharide Biosynthesis Protein SpsA, Chain A"/>
    <property type="match status" value="1"/>
</dbReference>
<name>A0ABX5SN16_9LACO</name>
<proteinExistence type="inferred from homology"/>
<evidence type="ECO:0000256" key="1">
    <source>
        <dbReference type="ARBA" id="ARBA00004776"/>
    </source>
</evidence>
<dbReference type="PANTHER" id="PTHR43179">
    <property type="entry name" value="RHAMNOSYLTRANSFERASE WBBL"/>
    <property type="match status" value="1"/>
</dbReference>
<sequence>MSDVTVSAVIVTYNRLSLLKKAIPKVLNQRTHALKHLIIINGASNDGTREYLDSLVDKRLIIINLSENIGGAGGFNQGIRQFYERTSDDFVWVMDDDSMPSEDALEKLLAMFEANSLAGWGASKVIWVDGSFSRMNFPGTVTGQRYHIYSGAENWVQIKNATFVSTIFKRALVQQIGLPQKEYFIWGDDMEFTQRAAQQMIGYYVRDSVVVHESQFNAKPGDIVGEKLNERLPRYLYEYRNRILTSRRRHKRSKMLKTLAHSALDFLRTLLLPGVSYRGRKLLIIIKGTYRGLKFNPKIEYLS</sequence>
<dbReference type="RefSeq" id="WP_013103917.1">
    <property type="nucleotide sequence ID" value="NZ_CP037939.1"/>
</dbReference>
<dbReference type="CDD" id="cd04185">
    <property type="entry name" value="GT_2_like_b"/>
    <property type="match status" value="1"/>
</dbReference>
<evidence type="ECO:0000259" key="5">
    <source>
        <dbReference type="Pfam" id="PF00535"/>
    </source>
</evidence>
<gene>
    <name evidence="6" type="ORF">EW139_06655</name>
</gene>
<dbReference type="InterPro" id="IPR029044">
    <property type="entry name" value="Nucleotide-diphossugar_trans"/>
</dbReference>
<organism evidence="6 7">
    <name type="scientific">Leuconostoc kimchii</name>
    <dbReference type="NCBI Taxonomy" id="136609"/>
    <lineage>
        <taxon>Bacteria</taxon>
        <taxon>Bacillati</taxon>
        <taxon>Bacillota</taxon>
        <taxon>Bacilli</taxon>
        <taxon>Lactobacillales</taxon>
        <taxon>Lactobacillaceae</taxon>
        <taxon>Leuconostoc</taxon>
    </lineage>
</organism>
<comment type="pathway">
    <text evidence="1">Cell wall biogenesis; cell wall polysaccharide biosynthesis.</text>
</comment>
<evidence type="ECO:0000256" key="2">
    <source>
        <dbReference type="ARBA" id="ARBA00006739"/>
    </source>
</evidence>